<accession>A0A1G1ZMT1</accession>
<proteinExistence type="predicted"/>
<name>A0A1G1ZMT1_9BACT</name>
<gene>
    <name evidence="1" type="ORF">A3A16_03780</name>
</gene>
<evidence type="ECO:0000313" key="1">
    <source>
        <dbReference type="EMBL" id="OGY65709.1"/>
    </source>
</evidence>
<dbReference type="AlphaFoldDB" id="A0A1G1ZMT1"/>
<comment type="caution">
    <text evidence="1">The sequence shown here is derived from an EMBL/GenBank/DDBJ whole genome shotgun (WGS) entry which is preliminary data.</text>
</comment>
<dbReference type="STRING" id="1798407.A3A16_03780"/>
<organism evidence="1 2">
    <name type="scientific">Candidatus Harrisonbacteria bacterium RIFCSPLOWO2_01_FULL_44_18</name>
    <dbReference type="NCBI Taxonomy" id="1798407"/>
    <lineage>
        <taxon>Bacteria</taxon>
        <taxon>Candidatus Harrisoniibacteriota</taxon>
    </lineage>
</organism>
<dbReference type="EMBL" id="MHJJ01000007">
    <property type="protein sequence ID" value="OGY65709.1"/>
    <property type="molecule type" value="Genomic_DNA"/>
</dbReference>
<protein>
    <submittedName>
        <fullName evidence="1">Uncharacterized protein</fullName>
    </submittedName>
</protein>
<reference evidence="1 2" key="1">
    <citation type="journal article" date="2016" name="Nat. Commun.">
        <title>Thousands of microbial genomes shed light on interconnected biogeochemical processes in an aquifer system.</title>
        <authorList>
            <person name="Anantharaman K."/>
            <person name="Brown C.T."/>
            <person name="Hug L.A."/>
            <person name="Sharon I."/>
            <person name="Castelle C.J."/>
            <person name="Probst A.J."/>
            <person name="Thomas B.C."/>
            <person name="Singh A."/>
            <person name="Wilkins M.J."/>
            <person name="Karaoz U."/>
            <person name="Brodie E.L."/>
            <person name="Williams K.H."/>
            <person name="Hubbard S.S."/>
            <person name="Banfield J.F."/>
        </authorList>
    </citation>
    <scope>NUCLEOTIDE SEQUENCE [LARGE SCALE GENOMIC DNA]</scope>
</reference>
<sequence length="109" mass="12809">MVFKHKELAAGRWYELSLKEQLSNIGSEVLRAARQQGKDEKLFWAAVERALELFDLTLEDSRWKGRRWEIARAREVFCDAVYGGKLYQSSLQGLMPYFDQFAYAVRLRT</sequence>
<evidence type="ECO:0000313" key="2">
    <source>
        <dbReference type="Proteomes" id="UP000177942"/>
    </source>
</evidence>
<dbReference type="Proteomes" id="UP000177942">
    <property type="component" value="Unassembled WGS sequence"/>
</dbReference>